<evidence type="ECO:0000313" key="1">
    <source>
        <dbReference type="EMBL" id="GAK59759.1"/>
    </source>
</evidence>
<accession>A0A081C5A4</accession>
<protein>
    <submittedName>
        <fullName evidence="1">Uncharacterized protein</fullName>
    </submittedName>
</protein>
<dbReference type="HOGENOM" id="CLU_3388177_0_0_0"/>
<organism evidence="1">
    <name type="scientific">Vecturithrix granuli</name>
    <dbReference type="NCBI Taxonomy" id="1499967"/>
    <lineage>
        <taxon>Bacteria</taxon>
        <taxon>Candidatus Moduliflexota</taxon>
        <taxon>Candidatus Vecturitrichia</taxon>
        <taxon>Candidatus Vecturitrichales</taxon>
        <taxon>Candidatus Vecturitrichaceae</taxon>
        <taxon>Candidatus Vecturithrix</taxon>
    </lineage>
</organism>
<sequence length="32" mass="3727">MREISVNKLRELATDIELEIDHLRQVVNASSF</sequence>
<name>A0A081C5A4_VECG1</name>
<dbReference type="AlphaFoldDB" id="A0A081C5A4"/>
<dbReference type="EMBL" id="DF820470">
    <property type="protein sequence ID" value="GAK59759.1"/>
    <property type="molecule type" value="Genomic_DNA"/>
</dbReference>
<proteinExistence type="predicted"/>
<dbReference type="Proteomes" id="UP000030661">
    <property type="component" value="Unassembled WGS sequence"/>
</dbReference>
<dbReference type="STRING" id="1499967.U27_06744"/>
<evidence type="ECO:0000313" key="2">
    <source>
        <dbReference type="Proteomes" id="UP000030661"/>
    </source>
</evidence>
<keyword evidence="2" id="KW-1185">Reference proteome</keyword>
<reference evidence="1" key="1">
    <citation type="journal article" date="2015" name="PeerJ">
        <title>First genomic representation of candidate bacterial phylum KSB3 points to enhanced environmental sensing as a trigger of wastewater bulking.</title>
        <authorList>
            <person name="Sekiguchi Y."/>
            <person name="Ohashi A."/>
            <person name="Parks D.H."/>
            <person name="Yamauchi T."/>
            <person name="Tyson G.W."/>
            <person name="Hugenholtz P."/>
        </authorList>
    </citation>
    <scope>NUCLEOTIDE SEQUENCE [LARGE SCALE GENOMIC DNA]</scope>
</reference>
<gene>
    <name evidence="1" type="ORF">U27_06744</name>
</gene>